<evidence type="ECO:0000256" key="1">
    <source>
        <dbReference type="SAM" id="MobiDB-lite"/>
    </source>
</evidence>
<feature type="compositionally biased region" description="Basic and acidic residues" evidence="1">
    <location>
        <begin position="596"/>
        <end position="612"/>
    </location>
</feature>
<dbReference type="EMBL" id="JACHXA010000010">
    <property type="protein sequence ID" value="MBB3066761.1"/>
    <property type="molecule type" value="Genomic_DNA"/>
</dbReference>
<evidence type="ECO:0000259" key="3">
    <source>
        <dbReference type="PROSITE" id="PS51724"/>
    </source>
</evidence>
<feature type="compositionally biased region" description="Polar residues" evidence="1">
    <location>
        <begin position="440"/>
        <end position="451"/>
    </location>
</feature>
<sequence length="745" mass="79936">MTDEPAQHDDLSARLLDWLQAGEKQPGGKLPLYDANGERIPKALIQVSLEYGLVEPWTPGVAALGICKLTPLGRRFLSAPIPQGTPLPDASDTQLEPSQSISSKTEPGSSLDEPDLVDWVRDDPAEEQWTSANWVPESWNEPPAGQASPAEHDFDITETGDIFAPEPQAHADESASARHNTIFNVDEDFRPDSRHPDGPRSDMLSSQDSDDPDSEVWDDEDSDLDAWDIALRGHTDTLDGPPELASSEPDDRRRDDLDERDRLPPIDAPTARFSPRPTAAGTIGSGRFRPGGADGRPLPADGMVLKNKRFDDTLPDALLDLRTQPDGRESITSRRTLRLLVLSAVVTAISVVLIFLFLLNLNRDGPQIAILAPENLSPVEPVAETSTELPTSLPGEDAQSDDNLTATTPFITAPSPQHPAVTETPETETAEPSPTVEIPENTTSKKGFAGTKNSRFSAETLVIPFDPASRQIIERIVPPAAPTAPIPAVSSSTNSDGTTDSAPIDVPETAALEAPQDQVPEPQQSTPTTQQALPGAGENVESESTSPGLAGSEPTGSSTAPSRISSDFLPDAVPLTRQSPDDAAPEEAFSPNPDPHLSERSSLRLADPKSDSGDPSPQTSAVPGPGPGSSVSLPLAKPAAPQTSTATFQTVSLPLPGRRSGQYRLQLLATGDRNDAELRKEQLIWRYSDLFQEAPVFIEVVRRTAAPTLYRVKVGAFDSRDRAQTLCLALRERGQDCLLLTTPSR</sequence>
<protein>
    <recommendedName>
        <fullName evidence="3">SPOR domain-containing protein</fullName>
    </recommendedName>
</protein>
<feature type="region of interest" description="Disordered" evidence="1">
    <location>
        <begin position="80"/>
        <end position="116"/>
    </location>
</feature>
<evidence type="ECO:0000313" key="5">
    <source>
        <dbReference type="Proteomes" id="UP000581135"/>
    </source>
</evidence>
<accession>A0A839SVC7</accession>
<feature type="compositionally biased region" description="Low complexity" evidence="1">
    <location>
        <begin position="486"/>
        <end position="501"/>
    </location>
</feature>
<feature type="compositionally biased region" description="Low complexity" evidence="1">
    <location>
        <begin position="518"/>
        <end position="531"/>
    </location>
</feature>
<dbReference type="AlphaFoldDB" id="A0A839SVC7"/>
<feature type="region of interest" description="Disordered" evidence="1">
    <location>
        <begin position="184"/>
        <end position="220"/>
    </location>
</feature>
<feature type="transmembrane region" description="Helical" evidence="2">
    <location>
        <begin position="337"/>
        <end position="359"/>
    </location>
</feature>
<evidence type="ECO:0000256" key="2">
    <source>
        <dbReference type="SAM" id="Phobius"/>
    </source>
</evidence>
<dbReference type="InterPro" id="IPR007730">
    <property type="entry name" value="SPOR-like_dom"/>
</dbReference>
<gene>
    <name evidence="4" type="ORF">FHR98_003071</name>
</gene>
<proteinExistence type="predicted"/>
<feature type="compositionally biased region" description="Polar residues" evidence="1">
    <location>
        <begin position="401"/>
        <end position="410"/>
    </location>
</feature>
<feature type="compositionally biased region" description="Polar residues" evidence="1">
    <location>
        <begin position="554"/>
        <end position="565"/>
    </location>
</feature>
<comment type="caution">
    <text evidence="4">The sequence shown here is derived from an EMBL/GenBank/DDBJ whole genome shotgun (WGS) entry which is preliminary data.</text>
</comment>
<dbReference type="GO" id="GO:0042834">
    <property type="term" value="F:peptidoglycan binding"/>
    <property type="evidence" value="ECO:0007669"/>
    <property type="project" value="InterPro"/>
</dbReference>
<name>A0A839SVC7_9PROT</name>
<dbReference type="InterPro" id="IPR036680">
    <property type="entry name" value="SPOR-like_sf"/>
</dbReference>
<feature type="domain" description="SPOR" evidence="3">
    <location>
        <begin position="657"/>
        <end position="742"/>
    </location>
</feature>
<keyword evidence="5" id="KW-1185">Reference proteome</keyword>
<feature type="compositionally biased region" description="Acidic residues" evidence="1">
    <location>
        <begin position="208"/>
        <end position="220"/>
    </location>
</feature>
<dbReference type="Proteomes" id="UP000581135">
    <property type="component" value="Unassembled WGS sequence"/>
</dbReference>
<dbReference type="Pfam" id="PF05036">
    <property type="entry name" value="SPOR"/>
    <property type="match status" value="1"/>
</dbReference>
<reference evidence="4 5" key="1">
    <citation type="submission" date="2020-08" db="EMBL/GenBank/DDBJ databases">
        <title>Genomic Encyclopedia of Type Strains, Phase III (KMG-III): the genomes of soil and plant-associated and newly described type strains.</title>
        <authorList>
            <person name="Whitman W."/>
        </authorList>
    </citation>
    <scope>NUCLEOTIDE SEQUENCE [LARGE SCALE GENOMIC DNA]</scope>
    <source>
        <strain evidence="4 5">CECT 8803</strain>
    </source>
</reference>
<evidence type="ECO:0000313" key="4">
    <source>
        <dbReference type="EMBL" id="MBB3066761.1"/>
    </source>
</evidence>
<feature type="region of interest" description="Disordered" evidence="1">
    <location>
        <begin position="130"/>
        <end position="151"/>
    </location>
</feature>
<dbReference type="Gene3D" id="3.30.70.1070">
    <property type="entry name" value="Sporulation related repeat"/>
    <property type="match status" value="1"/>
</dbReference>
<keyword evidence="2" id="KW-0812">Transmembrane</keyword>
<feature type="compositionally biased region" description="Basic and acidic residues" evidence="1">
    <location>
        <begin position="187"/>
        <end position="200"/>
    </location>
</feature>
<keyword evidence="2" id="KW-0472">Membrane</keyword>
<feature type="region of interest" description="Disordered" evidence="1">
    <location>
        <begin position="381"/>
        <end position="451"/>
    </location>
</feature>
<dbReference type="RefSeq" id="WP_183417584.1">
    <property type="nucleotide sequence ID" value="NZ_JACHXA010000010.1"/>
</dbReference>
<organism evidence="4 5">
    <name type="scientific">Limibacillus halophilus</name>
    <dbReference type="NCBI Taxonomy" id="1579333"/>
    <lineage>
        <taxon>Bacteria</taxon>
        <taxon>Pseudomonadati</taxon>
        <taxon>Pseudomonadota</taxon>
        <taxon>Alphaproteobacteria</taxon>
        <taxon>Rhodospirillales</taxon>
        <taxon>Rhodovibrionaceae</taxon>
        <taxon>Limibacillus</taxon>
    </lineage>
</organism>
<feature type="compositionally biased region" description="Low complexity" evidence="1">
    <location>
        <begin position="620"/>
        <end position="636"/>
    </location>
</feature>
<dbReference type="SUPFAM" id="SSF110997">
    <property type="entry name" value="Sporulation related repeat"/>
    <property type="match status" value="1"/>
</dbReference>
<feature type="region of interest" description="Disordered" evidence="1">
    <location>
        <begin position="481"/>
        <end position="645"/>
    </location>
</feature>
<keyword evidence="2" id="KW-1133">Transmembrane helix</keyword>
<feature type="compositionally biased region" description="Polar residues" evidence="1">
    <location>
        <begin position="91"/>
        <end position="108"/>
    </location>
</feature>
<feature type="compositionally biased region" description="Basic and acidic residues" evidence="1">
    <location>
        <begin position="249"/>
        <end position="264"/>
    </location>
</feature>
<dbReference type="PROSITE" id="PS51724">
    <property type="entry name" value="SPOR"/>
    <property type="match status" value="1"/>
</dbReference>
<feature type="region of interest" description="Disordered" evidence="1">
    <location>
        <begin position="232"/>
        <end position="297"/>
    </location>
</feature>